<name>A0ABZ0L9N2_9BACL</name>
<organism evidence="1 2">
    <name type="scientific">Sporosarcina oncorhynchi</name>
    <dbReference type="NCBI Taxonomy" id="3056444"/>
    <lineage>
        <taxon>Bacteria</taxon>
        <taxon>Bacillati</taxon>
        <taxon>Bacillota</taxon>
        <taxon>Bacilli</taxon>
        <taxon>Bacillales</taxon>
        <taxon>Caryophanaceae</taxon>
        <taxon>Sporosarcina</taxon>
    </lineage>
</organism>
<evidence type="ECO:0000313" key="1">
    <source>
        <dbReference type="EMBL" id="WOV88678.1"/>
    </source>
</evidence>
<proteinExistence type="predicted"/>
<sequence>MIPVEVENRIAKYFFHNYLPEEIMDEIIDVLIPQCLNVEEEDIDHDELVMDAVLILLALLDEKSIK</sequence>
<protein>
    <submittedName>
        <fullName evidence="1">Uncharacterized protein</fullName>
    </submittedName>
</protein>
<gene>
    <name evidence="1" type="ORF">QWT69_06110</name>
</gene>
<dbReference type="Proteomes" id="UP001303902">
    <property type="component" value="Chromosome"/>
</dbReference>
<evidence type="ECO:0000313" key="2">
    <source>
        <dbReference type="Proteomes" id="UP001303902"/>
    </source>
</evidence>
<dbReference type="RefSeq" id="WP_317969979.1">
    <property type="nucleotide sequence ID" value="NZ_CP129118.1"/>
</dbReference>
<reference evidence="1 2" key="1">
    <citation type="submission" date="2023-06" db="EMBL/GenBank/DDBJ databases">
        <title>Sporosarcina sp. nov., isolated from Korean tranditional fermented seafood 'Jeotgal'.</title>
        <authorList>
            <person name="Yang A.I."/>
            <person name="Shin N.-R."/>
        </authorList>
    </citation>
    <scope>NUCLEOTIDE SEQUENCE [LARGE SCALE GENOMIC DNA]</scope>
    <source>
        <strain evidence="1 2">T2O-4</strain>
    </source>
</reference>
<dbReference type="EMBL" id="CP129118">
    <property type="protein sequence ID" value="WOV88678.1"/>
    <property type="molecule type" value="Genomic_DNA"/>
</dbReference>
<keyword evidence="2" id="KW-1185">Reference proteome</keyword>
<accession>A0ABZ0L9N2</accession>